<keyword evidence="4" id="KW-0677">Repeat</keyword>
<sequence length="642" mass="73551">MHHLPIIQVGSLKYSPLLCAIPIGQLFTKDLQCNVQKCRRFQTTLFRILLNRDCDKVITSVPEDFSLGDSPEIDYLLLPALKHNSDSIIDWKCVSSFPFFSSENGCDCKNGGSEVWTKNGYVCSCKLENCVVYTSHTRDRLIYMISGITKKDGNSTMQQLNGKVDGSTYKDYFRNRHGIELKYEHQSFLGGRNVFKVRSYLLKDRQRKEKERNRNYVELPPELCDIIMSPISISTIYSFSFIPSIMHWLQSLLLAFNFKKMLSEHCVQNYIPICKVMQALTAKGCQEAYDYDYLETLGDSFLKYAVSQQIFKTNQNHSEGSLRDQRKILVSNDALSKFGCSRRLPGFIRKEVFEPRKWEIPGDKSRNLTLKQELVSSGTRVYVGRTRKIRFKIVADVVEALIGAFITEDEEAALSFINWIGIKRLEFLGDAVLDYVMTMHFYKENSHDKLSSEFLTTMRSISVNDECYALSAIRAKLHEHILCDSAIQKRIAAAMKGAEKLSLESTFGWQMETYFCEVLADVIESIAVAIFVDSGYKKEVVFESIRPLLEPLVTPETAKRHPTDELRELCFKRHYEHKEEAKHGDKYVTLVTIEVKADGNSYKHTAEASTEYIARKVASKEVLKLLKEILAPQGQKQVQHGL</sequence>
<dbReference type="GO" id="GO:0005634">
    <property type="term" value="C:nucleus"/>
    <property type="evidence" value="ECO:0007669"/>
    <property type="project" value="TreeGrafter"/>
</dbReference>
<evidence type="ECO:0000259" key="9">
    <source>
        <dbReference type="PROSITE" id="PS50142"/>
    </source>
</evidence>
<evidence type="ECO:0000256" key="1">
    <source>
        <dbReference type="ARBA" id="ARBA00001936"/>
    </source>
</evidence>
<evidence type="ECO:0000313" key="11">
    <source>
        <dbReference type="EMBL" id="KAK7285798.1"/>
    </source>
</evidence>
<accession>A0AAN9P513</accession>
<keyword evidence="6" id="KW-0255">Endonuclease</keyword>
<dbReference type="PANTHER" id="PTHR14950">
    <property type="entry name" value="DICER-RELATED"/>
    <property type="match status" value="1"/>
</dbReference>
<keyword evidence="12" id="KW-1185">Reference proteome</keyword>
<evidence type="ECO:0000256" key="8">
    <source>
        <dbReference type="ARBA" id="ARBA00023211"/>
    </source>
</evidence>
<dbReference type="PROSITE" id="PS50821">
    <property type="entry name" value="PAZ"/>
    <property type="match status" value="1"/>
</dbReference>
<keyword evidence="7" id="KW-0378">Hydrolase</keyword>
<dbReference type="SUPFAM" id="SSF101690">
    <property type="entry name" value="PAZ domain"/>
    <property type="match status" value="1"/>
</dbReference>
<dbReference type="InterPro" id="IPR036389">
    <property type="entry name" value="RNase_III_sf"/>
</dbReference>
<evidence type="ECO:0000256" key="2">
    <source>
        <dbReference type="ARBA" id="ARBA00001946"/>
    </source>
</evidence>
<dbReference type="GO" id="GO:0003723">
    <property type="term" value="F:RNA binding"/>
    <property type="evidence" value="ECO:0007669"/>
    <property type="project" value="InterPro"/>
</dbReference>
<dbReference type="SUPFAM" id="SSF69065">
    <property type="entry name" value="RNase III domain-like"/>
    <property type="match status" value="2"/>
</dbReference>
<keyword evidence="5" id="KW-0547">Nucleotide-binding</keyword>
<dbReference type="GO" id="GO:0000166">
    <property type="term" value="F:nucleotide binding"/>
    <property type="evidence" value="ECO:0007669"/>
    <property type="project" value="UniProtKB-KW"/>
</dbReference>
<comment type="caution">
    <text evidence="11">The sequence shown here is derived from an EMBL/GenBank/DDBJ whole genome shotgun (WGS) entry which is preliminary data.</text>
</comment>
<dbReference type="Pfam" id="PF02170">
    <property type="entry name" value="PAZ"/>
    <property type="match status" value="1"/>
</dbReference>
<dbReference type="InterPro" id="IPR036085">
    <property type="entry name" value="PAZ_dom_sf"/>
</dbReference>
<keyword evidence="3" id="KW-0540">Nuclease</keyword>
<dbReference type="GO" id="GO:0004525">
    <property type="term" value="F:ribonuclease III activity"/>
    <property type="evidence" value="ECO:0007669"/>
    <property type="project" value="InterPro"/>
</dbReference>
<dbReference type="GO" id="GO:0030422">
    <property type="term" value="P:siRNA processing"/>
    <property type="evidence" value="ECO:0007669"/>
    <property type="project" value="TreeGrafter"/>
</dbReference>
<dbReference type="Gene3D" id="2.170.260.10">
    <property type="entry name" value="paz domain"/>
    <property type="match status" value="1"/>
</dbReference>
<feature type="domain" description="RNase III" evidence="9">
    <location>
        <begin position="418"/>
        <end position="535"/>
    </location>
</feature>
<dbReference type="PROSITE" id="PS50142">
    <property type="entry name" value="RNASE_3_2"/>
    <property type="match status" value="2"/>
</dbReference>
<comment type="cofactor">
    <cofactor evidence="1">
        <name>Mn(2+)</name>
        <dbReference type="ChEBI" id="CHEBI:29035"/>
    </cofactor>
</comment>
<evidence type="ECO:0000256" key="4">
    <source>
        <dbReference type="ARBA" id="ARBA00022737"/>
    </source>
</evidence>
<evidence type="ECO:0000256" key="5">
    <source>
        <dbReference type="ARBA" id="ARBA00022741"/>
    </source>
</evidence>
<feature type="domain" description="PAZ" evidence="10">
    <location>
        <begin position="114"/>
        <end position="228"/>
    </location>
</feature>
<evidence type="ECO:0000313" key="12">
    <source>
        <dbReference type="Proteomes" id="UP001359559"/>
    </source>
</evidence>
<organism evidence="11 12">
    <name type="scientific">Clitoria ternatea</name>
    <name type="common">Butterfly pea</name>
    <dbReference type="NCBI Taxonomy" id="43366"/>
    <lineage>
        <taxon>Eukaryota</taxon>
        <taxon>Viridiplantae</taxon>
        <taxon>Streptophyta</taxon>
        <taxon>Embryophyta</taxon>
        <taxon>Tracheophyta</taxon>
        <taxon>Spermatophyta</taxon>
        <taxon>Magnoliopsida</taxon>
        <taxon>eudicotyledons</taxon>
        <taxon>Gunneridae</taxon>
        <taxon>Pentapetalae</taxon>
        <taxon>rosids</taxon>
        <taxon>fabids</taxon>
        <taxon>Fabales</taxon>
        <taxon>Fabaceae</taxon>
        <taxon>Papilionoideae</taxon>
        <taxon>50 kb inversion clade</taxon>
        <taxon>NPAAA clade</taxon>
        <taxon>indigoferoid/millettioid clade</taxon>
        <taxon>Phaseoleae</taxon>
        <taxon>Clitoria</taxon>
    </lineage>
</organism>
<dbReference type="InterPro" id="IPR003100">
    <property type="entry name" value="PAZ_dom"/>
</dbReference>
<dbReference type="Pfam" id="PF00636">
    <property type="entry name" value="Ribonuclease_3"/>
    <property type="match status" value="2"/>
</dbReference>
<reference evidence="11 12" key="1">
    <citation type="submission" date="2024-01" db="EMBL/GenBank/DDBJ databases">
        <title>The genomes of 5 underutilized Papilionoideae crops provide insights into root nodulation and disease resistance.</title>
        <authorList>
            <person name="Yuan L."/>
        </authorList>
    </citation>
    <scope>NUCLEOTIDE SEQUENCE [LARGE SCALE GENOMIC DNA]</scope>
    <source>
        <strain evidence="11">LY-2023</strain>
        <tissue evidence="11">Leaf</tissue>
    </source>
</reference>
<dbReference type="Proteomes" id="UP001359559">
    <property type="component" value="Unassembled WGS sequence"/>
</dbReference>
<dbReference type="AlphaFoldDB" id="A0AAN9P513"/>
<dbReference type="SUPFAM" id="SSF54768">
    <property type="entry name" value="dsRNA-binding domain-like"/>
    <property type="match status" value="1"/>
</dbReference>
<evidence type="ECO:0000256" key="7">
    <source>
        <dbReference type="ARBA" id="ARBA00022801"/>
    </source>
</evidence>
<dbReference type="CDD" id="cd00593">
    <property type="entry name" value="RIBOc"/>
    <property type="match status" value="2"/>
</dbReference>
<dbReference type="GO" id="GO:0005737">
    <property type="term" value="C:cytoplasm"/>
    <property type="evidence" value="ECO:0007669"/>
    <property type="project" value="TreeGrafter"/>
</dbReference>
<dbReference type="PANTHER" id="PTHR14950:SF70">
    <property type="entry name" value="ENDORIBONUCLEASE DICER HOMOLOG 2"/>
    <property type="match status" value="1"/>
</dbReference>
<keyword evidence="8" id="KW-0464">Manganese</keyword>
<gene>
    <name evidence="11" type="ORF">RJT34_20579</name>
</gene>
<evidence type="ECO:0000256" key="3">
    <source>
        <dbReference type="ARBA" id="ARBA00022722"/>
    </source>
</evidence>
<feature type="domain" description="RNase III" evidence="9">
    <location>
        <begin position="278"/>
        <end position="410"/>
    </location>
</feature>
<evidence type="ECO:0000256" key="6">
    <source>
        <dbReference type="ARBA" id="ARBA00022759"/>
    </source>
</evidence>
<dbReference type="Gene3D" id="1.10.1520.10">
    <property type="entry name" value="Ribonuclease III domain"/>
    <property type="match status" value="2"/>
</dbReference>
<evidence type="ECO:0000259" key="10">
    <source>
        <dbReference type="PROSITE" id="PS50821"/>
    </source>
</evidence>
<protein>
    <submittedName>
        <fullName evidence="11">Uncharacterized protein</fullName>
    </submittedName>
</protein>
<proteinExistence type="predicted"/>
<dbReference type="SMART" id="SM00535">
    <property type="entry name" value="RIBOc"/>
    <property type="match status" value="2"/>
</dbReference>
<dbReference type="InterPro" id="IPR000999">
    <property type="entry name" value="RNase_III_dom"/>
</dbReference>
<name>A0AAN9P513_CLITE</name>
<dbReference type="SMART" id="SM00949">
    <property type="entry name" value="PAZ"/>
    <property type="match status" value="1"/>
</dbReference>
<dbReference type="EMBL" id="JAYKXN010000005">
    <property type="protein sequence ID" value="KAK7285798.1"/>
    <property type="molecule type" value="Genomic_DNA"/>
</dbReference>
<comment type="cofactor">
    <cofactor evidence="2">
        <name>Mg(2+)</name>
        <dbReference type="ChEBI" id="CHEBI:18420"/>
    </cofactor>
</comment>